<sequence length="100" mass="10853">VIALTATAVTFFFGGVFRISASGRLRHWSSASSIKEASRSKLIFFVKLFVFVMGGIFQATKLEQFVQLRDAIPEAGGYGTALGEALMAAKVSFDDVVDKR</sequence>
<organism evidence="2 3">
    <name type="scientific">Polarella glacialis</name>
    <name type="common">Dinoflagellate</name>
    <dbReference type="NCBI Taxonomy" id="89957"/>
    <lineage>
        <taxon>Eukaryota</taxon>
        <taxon>Sar</taxon>
        <taxon>Alveolata</taxon>
        <taxon>Dinophyceae</taxon>
        <taxon>Suessiales</taxon>
        <taxon>Suessiaceae</taxon>
        <taxon>Polarella</taxon>
    </lineage>
</organism>
<keyword evidence="1" id="KW-0812">Transmembrane</keyword>
<protein>
    <submittedName>
        <fullName evidence="2">Uncharacterized protein</fullName>
    </submittedName>
</protein>
<proteinExistence type="predicted"/>
<feature type="transmembrane region" description="Helical" evidence="1">
    <location>
        <begin position="42"/>
        <end position="60"/>
    </location>
</feature>
<evidence type="ECO:0000313" key="2">
    <source>
        <dbReference type="EMBL" id="CAE8698373.1"/>
    </source>
</evidence>
<comment type="caution">
    <text evidence="2">The sequence shown here is derived from an EMBL/GenBank/DDBJ whole genome shotgun (WGS) entry which is preliminary data.</text>
</comment>
<dbReference type="AlphaFoldDB" id="A0A813KC32"/>
<name>A0A813KC32_POLGL</name>
<keyword evidence="1" id="KW-1133">Transmembrane helix</keyword>
<gene>
    <name evidence="2" type="ORF">PGLA2088_LOCUS30705</name>
</gene>
<evidence type="ECO:0000313" key="3">
    <source>
        <dbReference type="Proteomes" id="UP000626109"/>
    </source>
</evidence>
<reference evidence="2" key="1">
    <citation type="submission" date="2021-02" db="EMBL/GenBank/DDBJ databases">
        <authorList>
            <person name="Dougan E. K."/>
            <person name="Rhodes N."/>
            <person name="Thang M."/>
            <person name="Chan C."/>
        </authorList>
    </citation>
    <scope>NUCLEOTIDE SEQUENCE</scope>
</reference>
<accession>A0A813KC32</accession>
<evidence type="ECO:0000256" key="1">
    <source>
        <dbReference type="SAM" id="Phobius"/>
    </source>
</evidence>
<dbReference type="Proteomes" id="UP000626109">
    <property type="component" value="Unassembled WGS sequence"/>
</dbReference>
<feature type="non-terminal residue" evidence="2">
    <location>
        <position position="1"/>
    </location>
</feature>
<keyword evidence="1" id="KW-0472">Membrane</keyword>
<dbReference type="EMBL" id="CAJNNW010028940">
    <property type="protein sequence ID" value="CAE8698373.1"/>
    <property type="molecule type" value="Genomic_DNA"/>
</dbReference>